<evidence type="ECO:0000256" key="2">
    <source>
        <dbReference type="ARBA" id="ARBA00004991"/>
    </source>
</evidence>
<keyword evidence="5" id="KW-0443">Lipid metabolism</keyword>
<accession>A0A426ZQ19</accession>
<keyword evidence="5" id="KW-0746">Sphingolipid metabolism</keyword>
<dbReference type="GO" id="GO:0004758">
    <property type="term" value="F:serine C-palmitoyltransferase activity"/>
    <property type="evidence" value="ECO:0007669"/>
    <property type="project" value="TreeGrafter"/>
</dbReference>
<comment type="pathway">
    <text evidence="2">Sphingolipid metabolism.</text>
</comment>
<dbReference type="Proteomes" id="UP000287651">
    <property type="component" value="Unassembled WGS sequence"/>
</dbReference>
<dbReference type="Gene3D" id="3.90.1150.10">
    <property type="entry name" value="Aspartate Aminotransferase, domain 1"/>
    <property type="match status" value="1"/>
</dbReference>
<dbReference type="EC" id="2.3.1.50" evidence="3"/>
<dbReference type="PANTHER" id="PTHR13693">
    <property type="entry name" value="CLASS II AMINOTRANSFERASE/8-AMINO-7-OXONONANOATE SYNTHASE"/>
    <property type="match status" value="1"/>
</dbReference>
<dbReference type="InterPro" id="IPR015422">
    <property type="entry name" value="PyrdxlP-dep_Trfase_small"/>
</dbReference>
<dbReference type="PANTHER" id="PTHR13693:SF3">
    <property type="entry name" value="LD36009P"/>
    <property type="match status" value="1"/>
</dbReference>
<comment type="pathway">
    <text evidence="1">Lipid metabolism; sphingolipid metabolism.</text>
</comment>
<evidence type="ECO:0000313" key="7">
    <source>
        <dbReference type="Proteomes" id="UP000287651"/>
    </source>
</evidence>
<name>A0A426ZQ19_ENSVE</name>
<evidence type="ECO:0000256" key="4">
    <source>
        <dbReference type="ARBA" id="ARBA00022679"/>
    </source>
</evidence>
<comment type="caution">
    <text evidence="6">The sequence shown here is derived from an EMBL/GenBank/DDBJ whole genome shotgun (WGS) entry which is preliminary data.</text>
</comment>
<dbReference type="GO" id="GO:0017059">
    <property type="term" value="C:serine palmitoyltransferase complex"/>
    <property type="evidence" value="ECO:0007669"/>
    <property type="project" value="TreeGrafter"/>
</dbReference>
<gene>
    <name evidence="6" type="ORF">B296_00032311</name>
</gene>
<dbReference type="GO" id="GO:0016020">
    <property type="term" value="C:membrane"/>
    <property type="evidence" value="ECO:0007669"/>
    <property type="project" value="GOC"/>
</dbReference>
<organism evidence="6 7">
    <name type="scientific">Ensete ventricosum</name>
    <name type="common">Abyssinian banana</name>
    <name type="synonym">Musa ensete</name>
    <dbReference type="NCBI Taxonomy" id="4639"/>
    <lineage>
        <taxon>Eukaryota</taxon>
        <taxon>Viridiplantae</taxon>
        <taxon>Streptophyta</taxon>
        <taxon>Embryophyta</taxon>
        <taxon>Tracheophyta</taxon>
        <taxon>Spermatophyta</taxon>
        <taxon>Magnoliopsida</taxon>
        <taxon>Liliopsida</taxon>
        <taxon>Zingiberales</taxon>
        <taxon>Musaceae</taxon>
        <taxon>Ensete</taxon>
    </lineage>
</organism>
<dbReference type="AlphaFoldDB" id="A0A426ZQ19"/>
<dbReference type="GO" id="GO:0046513">
    <property type="term" value="P:ceramide biosynthetic process"/>
    <property type="evidence" value="ECO:0007669"/>
    <property type="project" value="TreeGrafter"/>
</dbReference>
<dbReference type="EMBL" id="AMZH03005589">
    <property type="protein sequence ID" value="RRT66024.1"/>
    <property type="molecule type" value="Genomic_DNA"/>
</dbReference>
<evidence type="ECO:0000313" key="6">
    <source>
        <dbReference type="EMBL" id="RRT66024.1"/>
    </source>
</evidence>
<evidence type="ECO:0000256" key="3">
    <source>
        <dbReference type="ARBA" id="ARBA00013220"/>
    </source>
</evidence>
<keyword evidence="4" id="KW-0808">Transferase</keyword>
<dbReference type="GO" id="GO:0046512">
    <property type="term" value="P:sphingosine biosynthetic process"/>
    <property type="evidence" value="ECO:0007669"/>
    <property type="project" value="TreeGrafter"/>
</dbReference>
<sequence length="181" mass="20440">MSPAAVQQVISAIKVVLGEDGSNRGAKKLAQIREGSNYFRSELKKMGFVVLGDNDSPVMAIMLYNLAKLPAFSRAEFVDLFAGCGGDGRVSGDASSPCQGKDLHLCFPHQGRPHQRLEGLFESHSYDHCYLDHHRHRHRHYSSENELLRSSAKLVVWWGRSASLQNQRRRRRWTEESLHVG</sequence>
<dbReference type="InterPro" id="IPR050087">
    <property type="entry name" value="AON_synthase_class-II"/>
</dbReference>
<reference evidence="6 7" key="1">
    <citation type="journal article" date="2014" name="Agronomy (Basel)">
        <title>A Draft Genome Sequence for Ensete ventricosum, the Drought-Tolerant Tree Against Hunger.</title>
        <authorList>
            <person name="Harrison J."/>
            <person name="Moore K.A."/>
            <person name="Paszkiewicz K."/>
            <person name="Jones T."/>
            <person name="Grant M."/>
            <person name="Ambacheew D."/>
            <person name="Muzemil S."/>
            <person name="Studholme D.J."/>
        </authorList>
    </citation>
    <scope>NUCLEOTIDE SEQUENCE [LARGE SCALE GENOMIC DNA]</scope>
</reference>
<evidence type="ECO:0000256" key="1">
    <source>
        <dbReference type="ARBA" id="ARBA00004760"/>
    </source>
</evidence>
<protein>
    <recommendedName>
        <fullName evidence="3">serine C-palmitoyltransferase</fullName>
        <ecNumber evidence="3">2.3.1.50</ecNumber>
    </recommendedName>
</protein>
<evidence type="ECO:0000256" key="5">
    <source>
        <dbReference type="ARBA" id="ARBA00022919"/>
    </source>
</evidence>
<proteinExistence type="predicted"/>